<feature type="region of interest" description="Disordered" evidence="1">
    <location>
        <begin position="1"/>
        <end position="59"/>
    </location>
</feature>
<feature type="compositionally biased region" description="Basic and acidic residues" evidence="1">
    <location>
        <begin position="1"/>
        <end position="18"/>
    </location>
</feature>
<sequence length="59" mass="6963">MDILEQPEHDSDGERTVDFESEEAPLLPEQTRDDTERGWGDREDTNDARLLEDRPPHWD</sequence>
<accession>A0A4Q7ZJD9</accession>
<evidence type="ECO:0000313" key="2">
    <source>
        <dbReference type="EMBL" id="RZU50355.1"/>
    </source>
</evidence>
<protein>
    <submittedName>
        <fullName evidence="2">Uncharacterized protein</fullName>
    </submittedName>
</protein>
<evidence type="ECO:0000256" key="1">
    <source>
        <dbReference type="SAM" id="MobiDB-lite"/>
    </source>
</evidence>
<gene>
    <name evidence="2" type="ORF">EV385_2127</name>
</gene>
<reference evidence="2 3" key="1">
    <citation type="submission" date="2019-02" db="EMBL/GenBank/DDBJ databases">
        <title>Sequencing the genomes of 1000 actinobacteria strains.</title>
        <authorList>
            <person name="Klenk H.-P."/>
        </authorList>
    </citation>
    <scope>NUCLEOTIDE SEQUENCE [LARGE SCALE GENOMIC DNA]</scope>
    <source>
        <strain evidence="2 3">DSM 45162</strain>
    </source>
</reference>
<dbReference type="EMBL" id="SHKY01000001">
    <property type="protein sequence ID" value="RZU50355.1"/>
    <property type="molecule type" value="Genomic_DNA"/>
</dbReference>
<name>A0A4Q7ZJD9_9ACTN</name>
<dbReference type="Proteomes" id="UP000292564">
    <property type="component" value="Unassembled WGS sequence"/>
</dbReference>
<keyword evidence="3" id="KW-1185">Reference proteome</keyword>
<comment type="caution">
    <text evidence="2">The sequence shown here is derived from an EMBL/GenBank/DDBJ whole genome shotgun (WGS) entry which is preliminary data.</text>
</comment>
<dbReference type="RefSeq" id="WP_130509304.1">
    <property type="nucleotide sequence ID" value="NZ_SHKY01000001.1"/>
</dbReference>
<feature type="compositionally biased region" description="Basic and acidic residues" evidence="1">
    <location>
        <begin position="30"/>
        <end position="59"/>
    </location>
</feature>
<evidence type="ECO:0000313" key="3">
    <source>
        <dbReference type="Proteomes" id="UP000292564"/>
    </source>
</evidence>
<organism evidence="2 3">
    <name type="scientific">Krasilnikovia cinnamomea</name>
    <dbReference type="NCBI Taxonomy" id="349313"/>
    <lineage>
        <taxon>Bacteria</taxon>
        <taxon>Bacillati</taxon>
        <taxon>Actinomycetota</taxon>
        <taxon>Actinomycetes</taxon>
        <taxon>Micromonosporales</taxon>
        <taxon>Micromonosporaceae</taxon>
        <taxon>Krasilnikovia</taxon>
    </lineage>
</organism>
<dbReference type="OrthoDB" id="4843807at2"/>
<proteinExistence type="predicted"/>
<dbReference type="AlphaFoldDB" id="A0A4Q7ZJD9"/>